<dbReference type="Pfam" id="PF12625">
    <property type="entry name" value="Arabinose_bd"/>
    <property type="match status" value="1"/>
</dbReference>
<dbReference type="Pfam" id="PF12833">
    <property type="entry name" value="HTH_18"/>
    <property type="match status" value="1"/>
</dbReference>
<keyword evidence="1" id="KW-0805">Transcription regulation</keyword>
<reference evidence="5" key="1">
    <citation type="submission" date="2021-02" db="EMBL/GenBank/DDBJ databases">
        <title>PHA producing bacteria isolated from coastal sediment in Guangdong, Shenzhen.</title>
        <authorList>
            <person name="Zheng W."/>
            <person name="Yu S."/>
            <person name="Huang Y."/>
        </authorList>
    </citation>
    <scope>NUCLEOTIDE SEQUENCE</scope>
    <source>
        <strain evidence="5">TN14-10</strain>
    </source>
</reference>
<dbReference type="PANTHER" id="PTHR47894">
    <property type="entry name" value="HTH-TYPE TRANSCRIPTIONAL REGULATOR GADX"/>
    <property type="match status" value="1"/>
</dbReference>
<dbReference type="InterPro" id="IPR032687">
    <property type="entry name" value="AraC-type_N"/>
</dbReference>
<dbReference type="GO" id="GO:0003700">
    <property type="term" value="F:DNA-binding transcription factor activity"/>
    <property type="evidence" value="ECO:0007669"/>
    <property type="project" value="InterPro"/>
</dbReference>
<dbReference type="GO" id="GO:0000976">
    <property type="term" value="F:transcription cis-regulatory region binding"/>
    <property type="evidence" value="ECO:0007669"/>
    <property type="project" value="TreeGrafter"/>
</dbReference>
<dbReference type="EMBL" id="JAFKCZ010000009">
    <property type="protein sequence ID" value="MBN7797611.1"/>
    <property type="molecule type" value="Genomic_DNA"/>
</dbReference>
<comment type="caution">
    <text evidence="5">The sequence shown here is derived from an EMBL/GenBank/DDBJ whole genome shotgun (WGS) entry which is preliminary data.</text>
</comment>
<name>A0A939IKR4_9GAMM</name>
<evidence type="ECO:0000256" key="2">
    <source>
        <dbReference type="ARBA" id="ARBA00023125"/>
    </source>
</evidence>
<dbReference type="PANTHER" id="PTHR47894:SF4">
    <property type="entry name" value="HTH-TYPE TRANSCRIPTIONAL REGULATOR GADX"/>
    <property type="match status" value="1"/>
</dbReference>
<dbReference type="InterPro" id="IPR009057">
    <property type="entry name" value="Homeodomain-like_sf"/>
</dbReference>
<keyword evidence="2" id="KW-0238">DNA-binding</keyword>
<dbReference type="RefSeq" id="WP_206561062.1">
    <property type="nucleotide sequence ID" value="NZ_JAFKCZ010000009.1"/>
</dbReference>
<keyword evidence="3" id="KW-0804">Transcription</keyword>
<dbReference type="InterPro" id="IPR018060">
    <property type="entry name" value="HTH_AraC"/>
</dbReference>
<sequence>MSGLQAAAKELNIDLDPALRSRGLDPSLLSSPEGFISRQAFNQCMENLAREYRCPHLALVVAKHGKSIGSSVLLNLARASATLGDALDNCHRHMRLITETRWRIQREAEFVTLIRTVPNGADGHSPQIQTLSVAKQVKLLREIRGSSWSPLSASFTFPAPQDRQHYQRFFGAPVYFGQEYDGMRLAAAELESPIATHDPEMLAVLKQHLVNRGAVIAGSLPDRVSTVIRQHLGRDSCTLAQVASELGLHTKTLQRALRRENCSFKSLLLQVRLEAAQYHLSSSNIELTALADLLGYSCPSALSRAFKLRHGLSPQQWRNHNAAPSLAAV</sequence>
<dbReference type="SUPFAM" id="SSF46689">
    <property type="entry name" value="Homeodomain-like"/>
    <property type="match status" value="1"/>
</dbReference>
<keyword evidence="6" id="KW-1185">Reference proteome</keyword>
<dbReference type="PROSITE" id="PS01124">
    <property type="entry name" value="HTH_ARAC_FAMILY_2"/>
    <property type="match status" value="1"/>
</dbReference>
<dbReference type="PROSITE" id="PS00041">
    <property type="entry name" value="HTH_ARAC_FAMILY_1"/>
    <property type="match status" value="1"/>
</dbReference>
<evidence type="ECO:0000256" key="1">
    <source>
        <dbReference type="ARBA" id="ARBA00023015"/>
    </source>
</evidence>
<evidence type="ECO:0000313" key="6">
    <source>
        <dbReference type="Proteomes" id="UP000664303"/>
    </source>
</evidence>
<evidence type="ECO:0000259" key="4">
    <source>
        <dbReference type="PROSITE" id="PS01124"/>
    </source>
</evidence>
<feature type="domain" description="HTH araC/xylS-type" evidence="4">
    <location>
        <begin position="222"/>
        <end position="320"/>
    </location>
</feature>
<accession>A0A939IKR4</accession>
<evidence type="ECO:0000313" key="5">
    <source>
        <dbReference type="EMBL" id="MBN7797611.1"/>
    </source>
</evidence>
<protein>
    <submittedName>
        <fullName evidence="5">AraC family transcriptional regulator</fullName>
    </submittedName>
</protein>
<dbReference type="Proteomes" id="UP000664303">
    <property type="component" value="Unassembled WGS sequence"/>
</dbReference>
<dbReference type="SMART" id="SM00342">
    <property type="entry name" value="HTH_ARAC"/>
    <property type="match status" value="1"/>
</dbReference>
<evidence type="ECO:0000256" key="3">
    <source>
        <dbReference type="ARBA" id="ARBA00023163"/>
    </source>
</evidence>
<dbReference type="AlphaFoldDB" id="A0A939IKR4"/>
<dbReference type="Gene3D" id="1.10.10.60">
    <property type="entry name" value="Homeodomain-like"/>
    <property type="match status" value="1"/>
</dbReference>
<dbReference type="GO" id="GO:0005829">
    <property type="term" value="C:cytosol"/>
    <property type="evidence" value="ECO:0007669"/>
    <property type="project" value="TreeGrafter"/>
</dbReference>
<gene>
    <name evidence="5" type="ORF">JYP50_13455</name>
</gene>
<organism evidence="5 6">
    <name type="scientific">Parahaliea mediterranea</name>
    <dbReference type="NCBI Taxonomy" id="651086"/>
    <lineage>
        <taxon>Bacteria</taxon>
        <taxon>Pseudomonadati</taxon>
        <taxon>Pseudomonadota</taxon>
        <taxon>Gammaproteobacteria</taxon>
        <taxon>Cellvibrionales</taxon>
        <taxon>Halieaceae</taxon>
        <taxon>Parahaliea</taxon>
    </lineage>
</organism>
<dbReference type="InterPro" id="IPR018062">
    <property type="entry name" value="HTH_AraC-typ_CS"/>
</dbReference>
<proteinExistence type="predicted"/>